<protein>
    <submittedName>
        <fullName evidence="2">Putative cyclophilin domain protein</fullName>
    </submittedName>
</protein>
<gene>
    <name evidence="2" type="ORF">CMUC_1470</name>
</gene>
<feature type="domain" description="Cyclophilin-like" evidence="1">
    <location>
        <begin position="25"/>
        <end position="126"/>
    </location>
</feature>
<accession>A0A6G5QHU5</accession>
<dbReference type="InterPro" id="IPR041183">
    <property type="entry name" value="Cyclophilin-like"/>
</dbReference>
<dbReference type="RefSeq" id="WP_171994032.1">
    <property type="nucleotide sequence ID" value="NZ_CP012542.1"/>
</dbReference>
<evidence type="ECO:0000313" key="3">
    <source>
        <dbReference type="Proteomes" id="UP000503264"/>
    </source>
</evidence>
<dbReference type="EMBL" id="CP012542">
    <property type="protein sequence ID" value="QCD45231.1"/>
    <property type="molecule type" value="Genomic_DNA"/>
</dbReference>
<dbReference type="SUPFAM" id="SSF50891">
    <property type="entry name" value="Cyclophilin-like"/>
    <property type="match status" value="1"/>
</dbReference>
<name>A0A6G5QHU5_9BACT</name>
<dbReference type="Pfam" id="PF18050">
    <property type="entry name" value="Cyclophil_like2"/>
    <property type="match status" value="1"/>
</dbReference>
<dbReference type="Gene3D" id="2.40.100.20">
    <property type="match status" value="1"/>
</dbReference>
<evidence type="ECO:0000313" key="2">
    <source>
        <dbReference type="EMBL" id="QCD45231.1"/>
    </source>
</evidence>
<dbReference type="InterPro" id="IPR029000">
    <property type="entry name" value="Cyclophilin-like_dom_sf"/>
</dbReference>
<organism evidence="2 3">
    <name type="scientific">Campylobacter mucosalis CCUG 21559</name>
    <dbReference type="NCBI Taxonomy" id="1032067"/>
    <lineage>
        <taxon>Bacteria</taxon>
        <taxon>Pseudomonadati</taxon>
        <taxon>Campylobacterota</taxon>
        <taxon>Epsilonproteobacteria</taxon>
        <taxon>Campylobacterales</taxon>
        <taxon>Campylobacteraceae</taxon>
        <taxon>Campylobacter</taxon>
    </lineage>
</organism>
<dbReference type="Proteomes" id="UP000503264">
    <property type="component" value="Chromosome"/>
</dbReference>
<proteinExistence type="predicted"/>
<sequence length="131" mass="15009">MFRIIFALILTLNLKADEMKIVFITQDKEIFATLNDNKAARDFYSLLPLKIELKDYAGAEKYDKLPKPLDVSDEPSTDGKIGDISYFAPWGNFVIYYKNQPFYNGIIRLGRFDGDFSAVINSKNVEIRAVK</sequence>
<evidence type="ECO:0000259" key="1">
    <source>
        <dbReference type="Pfam" id="PF18050"/>
    </source>
</evidence>
<reference evidence="2 3" key="1">
    <citation type="submission" date="2016-07" db="EMBL/GenBank/DDBJ databases">
        <title>Comparative genomics of the Campylobacter concisus group.</title>
        <authorList>
            <person name="Miller W.G."/>
            <person name="Yee E."/>
            <person name="Chapman M.H."/>
            <person name="Huynh S."/>
            <person name="Bono J.L."/>
            <person name="On S.L.W."/>
            <person name="StLeger J."/>
            <person name="Foster G."/>
            <person name="Parker C.T."/>
        </authorList>
    </citation>
    <scope>NUCLEOTIDE SEQUENCE [LARGE SCALE GENOMIC DNA]</scope>
    <source>
        <strain evidence="2 3">CCUG 21559</strain>
    </source>
</reference>
<keyword evidence="3" id="KW-1185">Reference proteome</keyword>
<dbReference type="AlphaFoldDB" id="A0A6G5QHU5"/>